<dbReference type="Proteomes" id="UP000265768">
    <property type="component" value="Unassembled WGS sequence"/>
</dbReference>
<name>A0A3A4AZ85_9ACTN</name>
<evidence type="ECO:0000256" key="1">
    <source>
        <dbReference type="SAM" id="MobiDB-lite"/>
    </source>
</evidence>
<keyword evidence="3" id="KW-1185">Reference proteome</keyword>
<organism evidence="2 3">
    <name type="scientific">Bailinhaonella thermotolerans</name>
    <dbReference type="NCBI Taxonomy" id="1070861"/>
    <lineage>
        <taxon>Bacteria</taxon>
        <taxon>Bacillati</taxon>
        <taxon>Actinomycetota</taxon>
        <taxon>Actinomycetes</taxon>
        <taxon>Streptosporangiales</taxon>
        <taxon>Streptosporangiaceae</taxon>
        <taxon>Bailinhaonella</taxon>
    </lineage>
</organism>
<protein>
    <submittedName>
        <fullName evidence="2">Uncharacterized protein</fullName>
    </submittedName>
</protein>
<evidence type="ECO:0000313" key="2">
    <source>
        <dbReference type="EMBL" id="RJL30530.1"/>
    </source>
</evidence>
<reference evidence="2 3" key="1">
    <citation type="submission" date="2018-09" db="EMBL/GenBank/DDBJ databases">
        <title>YIM 75507 draft genome.</title>
        <authorList>
            <person name="Tang S."/>
            <person name="Feng Y."/>
        </authorList>
    </citation>
    <scope>NUCLEOTIDE SEQUENCE [LARGE SCALE GENOMIC DNA]</scope>
    <source>
        <strain evidence="2 3">YIM 75507</strain>
    </source>
</reference>
<comment type="caution">
    <text evidence="2">The sequence shown here is derived from an EMBL/GenBank/DDBJ whole genome shotgun (WGS) entry which is preliminary data.</text>
</comment>
<proteinExistence type="predicted"/>
<accession>A0A3A4AZ85</accession>
<dbReference type="AlphaFoldDB" id="A0A3A4AZ85"/>
<gene>
    <name evidence="2" type="ORF">D5H75_23545</name>
</gene>
<evidence type="ECO:0000313" key="3">
    <source>
        <dbReference type="Proteomes" id="UP000265768"/>
    </source>
</evidence>
<sequence length="296" mass="31513">MLLTACADRGPDGLTATPEPRGPSASEAEPVGRATAEQAFELVPRLAAAWKDRDCAEIASLTTGAEAVAAAECEAVRNPFGDADLSRPEFYLPNPPGARPWFAARAGGAYFLLVREDAGWRLALGPVPLRGEAPALPADAEVRPAPTEAIEVELAPQRHITYVADLAGVGAERFPAGDPIRELRREFAERPKRARPDILQPEIKLSTAPAYSILLPSSGALVFHTLELTFQQRSAGGGKLAKPLYGEADREAFTGEAAAPRALTGQELLFLVTRVDQEGNLTTVAMRRTLTAITTG</sequence>
<feature type="region of interest" description="Disordered" evidence="1">
    <location>
        <begin position="1"/>
        <end position="33"/>
    </location>
</feature>
<dbReference type="EMBL" id="QZEY01000009">
    <property type="protein sequence ID" value="RJL30530.1"/>
    <property type="molecule type" value="Genomic_DNA"/>
</dbReference>